<name>A0A7R9D9V1_TIMCR</name>
<proteinExistence type="predicted"/>
<dbReference type="EMBL" id="OC321303">
    <property type="protein sequence ID" value="CAD7409802.1"/>
    <property type="molecule type" value="Genomic_DNA"/>
</dbReference>
<reference evidence="1" key="1">
    <citation type="submission" date="2020-11" db="EMBL/GenBank/DDBJ databases">
        <authorList>
            <person name="Tran Van P."/>
        </authorList>
    </citation>
    <scope>NUCLEOTIDE SEQUENCE</scope>
</reference>
<organism evidence="1">
    <name type="scientific">Timema cristinae</name>
    <name type="common">Walking stick</name>
    <dbReference type="NCBI Taxonomy" id="61476"/>
    <lineage>
        <taxon>Eukaryota</taxon>
        <taxon>Metazoa</taxon>
        <taxon>Ecdysozoa</taxon>
        <taxon>Arthropoda</taxon>
        <taxon>Hexapoda</taxon>
        <taxon>Insecta</taxon>
        <taxon>Pterygota</taxon>
        <taxon>Neoptera</taxon>
        <taxon>Polyneoptera</taxon>
        <taxon>Phasmatodea</taxon>
        <taxon>Timematodea</taxon>
        <taxon>Timematoidea</taxon>
        <taxon>Timematidae</taxon>
        <taxon>Timema</taxon>
    </lineage>
</organism>
<sequence>MSSGTPPVTSVNVGIATEDNTVGLRTSQFGTKQQLSKVTDVSCRRRDTLGSISSEFLSCHPSELGYVKNTILQYSDVLSSDSLKRLDRIAAANRPTCAPNREKSLKKKKFSSKLQLGVKRVMSSPTCTIKLGGYVFVGADDNYRPPHMSTTEKQSGTDENSSSEMTVYMGSYRNSHRDRVPFDNILDESKYNDNSTTEEETCITLNDIQTIVKQTPPKSINVVSCHTCVALVKETATVHYISWEYVTVQHLESTCVRGVKRRHESHIMTLRSEISVLSRVNCVNID</sequence>
<accession>A0A7R9D9V1</accession>
<evidence type="ECO:0000313" key="1">
    <source>
        <dbReference type="EMBL" id="CAD7409802.1"/>
    </source>
</evidence>
<protein>
    <submittedName>
        <fullName evidence="1">Uncharacterized protein</fullName>
    </submittedName>
</protein>
<dbReference type="AlphaFoldDB" id="A0A7R9D9V1"/>
<gene>
    <name evidence="1" type="ORF">TCEB3V08_LOCUS10192</name>
</gene>